<dbReference type="Pfam" id="PF13649">
    <property type="entry name" value="Methyltransf_25"/>
    <property type="match status" value="1"/>
</dbReference>
<accession>A0ABV3V389</accession>
<protein>
    <submittedName>
        <fullName evidence="4">Class I SAM-dependent methyltransferase</fullName>
        <ecNumber evidence="4">2.1.-.-</ecNumber>
    </submittedName>
</protein>
<evidence type="ECO:0000313" key="4">
    <source>
        <dbReference type="EMBL" id="MEX3595203.1"/>
    </source>
</evidence>
<feature type="domain" description="Methyltransferase" evidence="3">
    <location>
        <begin position="42"/>
        <end position="131"/>
    </location>
</feature>
<reference evidence="4 5" key="1">
    <citation type="journal article" date="2024" name="Fungal Genet. Biol.">
        <title>The porcine skin microbiome exhibits broad fungal antagonism.</title>
        <authorList>
            <person name="De La Cruz K.F."/>
            <person name="Townsend E.C."/>
            <person name="Alex Cheong J.Z."/>
            <person name="Salamzade R."/>
            <person name="Liu A."/>
            <person name="Sandstrom S."/>
            <person name="Davila E."/>
            <person name="Huang L."/>
            <person name="Xu K.H."/>
            <person name="Wu S.Y."/>
            <person name="Meudt J.J."/>
            <person name="Shanmuganayagam D."/>
            <person name="Gibson A.L.F."/>
            <person name="Kalan L.R."/>
        </authorList>
    </citation>
    <scope>NUCLEOTIDE SEQUENCE [LARGE SCALE GENOMIC DNA]</scope>
    <source>
        <strain evidence="4 5">LK2625</strain>
    </source>
</reference>
<dbReference type="Proteomes" id="UP001558481">
    <property type="component" value="Unassembled WGS sequence"/>
</dbReference>
<dbReference type="PANTHER" id="PTHR43861">
    <property type="entry name" value="TRANS-ACONITATE 2-METHYLTRANSFERASE-RELATED"/>
    <property type="match status" value="1"/>
</dbReference>
<dbReference type="PANTHER" id="PTHR43861:SF1">
    <property type="entry name" value="TRANS-ACONITATE 2-METHYLTRANSFERASE"/>
    <property type="match status" value="1"/>
</dbReference>
<dbReference type="CDD" id="cd02440">
    <property type="entry name" value="AdoMet_MTases"/>
    <property type="match status" value="1"/>
</dbReference>
<evidence type="ECO:0000313" key="5">
    <source>
        <dbReference type="Proteomes" id="UP001558481"/>
    </source>
</evidence>
<keyword evidence="5" id="KW-1185">Reference proteome</keyword>
<dbReference type="SUPFAM" id="SSF53335">
    <property type="entry name" value="S-adenosyl-L-methionine-dependent methyltransferases"/>
    <property type="match status" value="1"/>
</dbReference>
<evidence type="ECO:0000256" key="1">
    <source>
        <dbReference type="ARBA" id="ARBA00022603"/>
    </source>
</evidence>
<organism evidence="4 5">
    <name type="scientific">Kocuria carniphila</name>
    <dbReference type="NCBI Taxonomy" id="262208"/>
    <lineage>
        <taxon>Bacteria</taxon>
        <taxon>Bacillati</taxon>
        <taxon>Actinomycetota</taxon>
        <taxon>Actinomycetes</taxon>
        <taxon>Micrococcales</taxon>
        <taxon>Micrococcaceae</taxon>
        <taxon>Kocuria</taxon>
    </lineage>
</organism>
<sequence>MQDDYNRRAIEYIEALGSVEQMATPDRELISEWRDSCSGPLLDAGCGPGHWTELLSQDGRDVLGVDLSEEFIGHARAAYPDVNFERGDFRRLPLQSHSLGGILAWYSLIHTEPSAVPQILEEFARVLRPGGSALLGFFGGTDGEEFDHAVSRAYFWSLEGMSNALKAAGFKVVESHQRTVPGSRPHAAVIARRPGFSTP</sequence>
<dbReference type="GO" id="GO:0032259">
    <property type="term" value="P:methylation"/>
    <property type="evidence" value="ECO:0007669"/>
    <property type="project" value="UniProtKB-KW"/>
</dbReference>
<name>A0ABV3V389_9MICC</name>
<gene>
    <name evidence="4" type="ORF">VVR66_10820</name>
</gene>
<dbReference type="GO" id="GO:0008168">
    <property type="term" value="F:methyltransferase activity"/>
    <property type="evidence" value="ECO:0007669"/>
    <property type="project" value="UniProtKB-KW"/>
</dbReference>
<evidence type="ECO:0000259" key="3">
    <source>
        <dbReference type="Pfam" id="PF13649"/>
    </source>
</evidence>
<dbReference type="InterPro" id="IPR041698">
    <property type="entry name" value="Methyltransf_25"/>
</dbReference>
<dbReference type="EMBL" id="JAYWLU010000011">
    <property type="protein sequence ID" value="MEX3595203.1"/>
    <property type="molecule type" value="Genomic_DNA"/>
</dbReference>
<keyword evidence="2 4" id="KW-0808">Transferase</keyword>
<dbReference type="EC" id="2.1.-.-" evidence="4"/>
<proteinExistence type="predicted"/>
<keyword evidence="1 4" id="KW-0489">Methyltransferase</keyword>
<dbReference type="Gene3D" id="3.40.50.150">
    <property type="entry name" value="Vaccinia Virus protein VP39"/>
    <property type="match status" value="1"/>
</dbReference>
<dbReference type="InterPro" id="IPR029063">
    <property type="entry name" value="SAM-dependent_MTases_sf"/>
</dbReference>
<comment type="caution">
    <text evidence="4">The sequence shown here is derived from an EMBL/GenBank/DDBJ whole genome shotgun (WGS) entry which is preliminary data.</text>
</comment>
<evidence type="ECO:0000256" key="2">
    <source>
        <dbReference type="ARBA" id="ARBA00022679"/>
    </source>
</evidence>
<dbReference type="RefSeq" id="WP_238663192.1">
    <property type="nucleotide sequence ID" value="NZ_CAUREL010000010.1"/>
</dbReference>